<dbReference type="AlphaFoldDB" id="L8BAQ2"/>
<reference evidence="1" key="2">
    <citation type="submission" date="2013-02" db="EMBL/GenBank/DDBJ databases">
        <title>EmbRS an orphan two-component system to save Rubrivivax gelatinosus from drowning.</title>
        <authorList>
            <person name="Steunou A."/>
            <person name="Liotenberg S."/>
            <person name="Soler M."/>
            <person name="Briandet R."/>
            <person name="Barbe V."/>
            <person name="Astier C."/>
            <person name="Ouchane S."/>
        </authorList>
    </citation>
    <scope>NUCLEOTIDE SEQUENCE</scope>
    <source>
        <strain evidence="1">S1</strain>
    </source>
</reference>
<organism evidence="1">
    <name type="scientific">Rubrivivax gelatinosus S1</name>
    <dbReference type="NCBI Taxonomy" id="1138313"/>
    <lineage>
        <taxon>Bacteria</taxon>
        <taxon>Pseudomonadati</taxon>
        <taxon>Pseudomonadota</taxon>
        <taxon>Betaproteobacteria</taxon>
        <taxon>Burkholderiales</taxon>
        <taxon>Sphaerotilaceae</taxon>
        <taxon>Rubrivivax</taxon>
    </lineage>
</organism>
<accession>L8BAQ2</accession>
<name>L8BAQ2_RUBGE</name>
<proteinExistence type="predicted"/>
<evidence type="ECO:0000313" key="1">
    <source>
        <dbReference type="EMBL" id="CCF78670.1"/>
    </source>
</evidence>
<protein>
    <submittedName>
        <fullName evidence="1">Uncharacterized protein</fullName>
    </submittedName>
</protein>
<dbReference type="EMBL" id="FO082879">
    <property type="protein sequence ID" value="CCF78670.1"/>
    <property type="molecule type" value="Genomic_DNA"/>
</dbReference>
<reference evidence="1" key="1">
    <citation type="submission" date="2012-02" db="EMBL/GenBank/DDBJ databases">
        <authorList>
            <person name="Genoscope - CEA"/>
        </authorList>
    </citation>
    <scope>NUCLEOTIDE SEQUENCE</scope>
    <source>
        <strain evidence="1">S1</strain>
    </source>
</reference>
<gene>
    <name evidence="1" type="ORF">RGS1_10375</name>
</gene>
<sequence length="48" mass="5192">MQRALESVVDPHSGPLGVQSFSAQGLTLNCDKLLQTLKQRLSHAVTES</sequence>